<evidence type="ECO:0000256" key="2">
    <source>
        <dbReference type="ARBA" id="ARBA00022679"/>
    </source>
</evidence>
<feature type="domain" description="Ketosynthase family 3 (KS3)" evidence="4">
    <location>
        <begin position="2"/>
        <end position="403"/>
    </location>
</feature>
<comment type="similarity">
    <text evidence="1 3">Belongs to the thiolase-like superfamily. Beta-ketoacyl-ACP synthases family.</text>
</comment>
<dbReference type="Pfam" id="PF02801">
    <property type="entry name" value="Ketoacyl-synt_C"/>
    <property type="match status" value="1"/>
</dbReference>
<keyword evidence="6" id="KW-1185">Reference proteome</keyword>
<keyword evidence="2 3" id="KW-0808">Transferase</keyword>
<dbReference type="NCBIfam" id="NF005589">
    <property type="entry name" value="PRK07314.1"/>
    <property type="match status" value="1"/>
</dbReference>
<evidence type="ECO:0000259" key="4">
    <source>
        <dbReference type="PROSITE" id="PS52004"/>
    </source>
</evidence>
<dbReference type="InterPro" id="IPR000794">
    <property type="entry name" value="Beta-ketoacyl_synthase"/>
</dbReference>
<dbReference type="PANTHER" id="PTHR11712">
    <property type="entry name" value="POLYKETIDE SYNTHASE-RELATED"/>
    <property type="match status" value="1"/>
</dbReference>
<proteinExistence type="inferred from homology"/>
<accession>A0ABV6Z2R1</accession>
<dbReference type="Pfam" id="PF00109">
    <property type="entry name" value="ketoacyl-synt"/>
    <property type="match status" value="1"/>
</dbReference>
<protein>
    <submittedName>
        <fullName evidence="5">Beta-ketoacyl-[acyl-carrier-protein] synthase family protein</fullName>
    </submittedName>
</protein>
<name>A0ABV6Z2R1_UNCC1</name>
<dbReference type="InterPro" id="IPR014031">
    <property type="entry name" value="Ketoacyl_synth_C"/>
</dbReference>
<evidence type="ECO:0000313" key="5">
    <source>
        <dbReference type="EMBL" id="MFC1852737.1"/>
    </source>
</evidence>
<evidence type="ECO:0000256" key="1">
    <source>
        <dbReference type="ARBA" id="ARBA00008467"/>
    </source>
</evidence>
<evidence type="ECO:0000256" key="3">
    <source>
        <dbReference type="RuleBase" id="RU003694"/>
    </source>
</evidence>
<dbReference type="EMBL" id="JBHPBY010000359">
    <property type="protein sequence ID" value="MFC1852737.1"/>
    <property type="molecule type" value="Genomic_DNA"/>
</dbReference>
<comment type="caution">
    <text evidence="5">The sequence shown here is derived from an EMBL/GenBank/DDBJ whole genome shotgun (WGS) entry which is preliminary data.</text>
</comment>
<gene>
    <name evidence="5" type="ORF">ACFL27_21270</name>
</gene>
<dbReference type="PROSITE" id="PS52004">
    <property type="entry name" value="KS3_2"/>
    <property type="match status" value="1"/>
</dbReference>
<dbReference type="PANTHER" id="PTHR11712:SF336">
    <property type="entry name" value="3-OXOACYL-[ACYL-CARRIER-PROTEIN] SYNTHASE, MITOCHONDRIAL"/>
    <property type="match status" value="1"/>
</dbReference>
<reference evidence="5 6" key="1">
    <citation type="submission" date="2024-09" db="EMBL/GenBank/DDBJ databases">
        <title>Laminarin stimulates single cell rates of sulfate reduction while oxygen inhibits transcriptomic activity in coastal marine sediment.</title>
        <authorList>
            <person name="Lindsay M."/>
            <person name="Orcutt B."/>
            <person name="Emerson D."/>
            <person name="Stepanauskas R."/>
            <person name="D'Angelo T."/>
        </authorList>
    </citation>
    <scope>NUCLEOTIDE SEQUENCE [LARGE SCALE GENOMIC DNA]</scope>
    <source>
        <strain evidence="5">SAG AM-311-K15</strain>
    </source>
</reference>
<dbReference type="Gene3D" id="3.40.47.10">
    <property type="match status" value="1"/>
</dbReference>
<dbReference type="InterPro" id="IPR016039">
    <property type="entry name" value="Thiolase-like"/>
</dbReference>
<dbReference type="CDD" id="cd00834">
    <property type="entry name" value="KAS_I_II"/>
    <property type="match status" value="1"/>
</dbReference>
<dbReference type="SUPFAM" id="SSF53901">
    <property type="entry name" value="Thiolase-like"/>
    <property type="match status" value="2"/>
</dbReference>
<dbReference type="InterPro" id="IPR020841">
    <property type="entry name" value="PKS_Beta-ketoAc_synthase_dom"/>
</dbReference>
<dbReference type="Proteomes" id="UP001594351">
    <property type="component" value="Unassembled WGS sequence"/>
</dbReference>
<sequence>MKREAVITGVGIVCALGKNKEEFWHNACLGQCGIEEVDLFDTARYRTHTGAQIRDFFPEDHFSRRLRARMSRCDQIGLLAARESLRDAGLILADENKERIAVVLGAGAGGMISAEKYRRRQIMQPHRLPPPSLLVSFEASVLTDYVGSEFGITGPRLTVVTACSSSATAIGYGLDLIRGDEADVVIAGGSESLCELTYGGFNSLRSVDPNPCKPFDLNRKGLSLGEGAGMLIIEEKERARARKARIYAQLLSYALSSDAYHMTAPDPAASGAKNAMKWALKRAGLTPPQIDYISAHGTATKHNDVTECKAISDIFGAEAPQIPVSSLKSMLGHCLGAAGSVEAVGLVLTIFHSLLLPTINYTTPDPQCQLDFVPDQARPASVHYGLSNSFAFGGNNTALIMGAHHE</sequence>
<organism evidence="5 6">
    <name type="scientific">candidate division CSSED10-310 bacterium</name>
    <dbReference type="NCBI Taxonomy" id="2855610"/>
    <lineage>
        <taxon>Bacteria</taxon>
        <taxon>Bacteria division CSSED10-310</taxon>
    </lineage>
</organism>
<evidence type="ECO:0000313" key="6">
    <source>
        <dbReference type="Proteomes" id="UP001594351"/>
    </source>
</evidence>
<dbReference type="InterPro" id="IPR014030">
    <property type="entry name" value="Ketoacyl_synth_N"/>
</dbReference>
<dbReference type="SMART" id="SM00825">
    <property type="entry name" value="PKS_KS"/>
    <property type="match status" value="1"/>
</dbReference>